<evidence type="ECO:0000259" key="4">
    <source>
        <dbReference type="PROSITE" id="PS50987"/>
    </source>
</evidence>
<evidence type="ECO:0000313" key="5">
    <source>
        <dbReference type="EMBL" id="GAA1770319.1"/>
    </source>
</evidence>
<dbReference type="CDD" id="cd00090">
    <property type="entry name" value="HTH_ARSR"/>
    <property type="match status" value="1"/>
</dbReference>
<sequence length="158" mass="16908">MVLPAGNDYPWGMADIFDVVADATRRDILAVLLEREGAVPQSGGEISVSEIVMALGASQPTVSKHLKVLRESGLVAVREEGQHRYYKLDRTPLETLEDWLIPFTSSDAAADAATLAGAAASDEVPLNHEQRAFASAIGKAFAETAHQVTAAVAPKKRR</sequence>
<feature type="domain" description="HTH arsR-type" evidence="4">
    <location>
        <begin position="5"/>
        <end position="108"/>
    </location>
</feature>
<protein>
    <recommendedName>
        <fullName evidence="4">HTH arsR-type domain-containing protein</fullName>
    </recommendedName>
</protein>
<dbReference type="Pfam" id="PF12840">
    <property type="entry name" value="HTH_20"/>
    <property type="match status" value="1"/>
</dbReference>
<dbReference type="EMBL" id="BAAANH010000008">
    <property type="protein sequence ID" value="GAA1770319.1"/>
    <property type="molecule type" value="Genomic_DNA"/>
</dbReference>
<dbReference type="PROSITE" id="PS50987">
    <property type="entry name" value="HTH_ARSR_2"/>
    <property type="match status" value="1"/>
</dbReference>
<gene>
    <name evidence="5" type="ORF">GCM10009747_34430</name>
</gene>
<accession>A0ABN2L0G4</accession>
<keyword evidence="2" id="KW-0238">DNA-binding</keyword>
<evidence type="ECO:0000256" key="3">
    <source>
        <dbReference type="ARBA" id="ARBA00023163"/>
    </source>
</evidence>
<comment type="caution">
    <text evidence="5">The sequence shown here is derived from an EMBL/GenBank/DDBJ whole genome shotgun (WGS) entry which is preliminary data.</text>
</comment>
<dbReference type="Proteomes" id="UP001500506">
    <property type="component" value="Unassembled WGS sequence"/>
</dbReference>
<dbReference type="Gene3D" id="1.10.10.10">
    <property type="entry name" value="Winged helix-like DNA-binding domain superfamily/Winged helix DNA-binding domain"/>
    <property type="match status" value="1"/>
</dbReference>
<dbReference type="SMART" id="SM00418">
    <property type="entry name" value="HTH_ARSR"/>
    <property type="match status" value="1"/>
</dbReference>
<keyword evidence="6" id="KW-1185">Reference proteome</keyword>
<dbReference type="SUPFAM" id="SSF46785">
    <property type="entry name" value="Winged helix' DNA-binding domain"/>
    <property type="match status" value="1"/>
</dbReference>
<reference evidence="5 6" key="1">
    <citation type="journal article" date="2019" name="Int. J. Syst. Evol. Microbiol.">
        <title>The Global Catalogue of Microorganisms (GCM) 10K type strain sequencing project: providing services to taxonomists for standard genome sequencing and annotation.</title>
        <authorList>
            <consortium name="The Broad Institute Genomics Platform"/>
            <consortium name="The Broad Institute Genome Sequencing Center for Infectious Disease"/>
            <person name="Wu L."/>
            <person name="Ma J."/>
        </authorList>
    </citation>
    <scope>NUCLEOTIDE SEQUENCE [LARGE SCALE GENOMIC DNA]</scope>
    <source>
        <strain evidence="5 6">JCM 14319</strain>
    </source>
</reference>
<evidence type="ECO:0000256" key="1">
    <source>
        <dbReference type="ARBA" id="ARBA00023015"/>
    </source>
</evidence>
<dbReference type="InterPro" id="IPR011991">
    <property type="entry name" value="ArsR-like_HTH"/>
</dbReference>
<dbReference type="InterPro" id="IPR036388">
    <property type="entry name" value="WH-like_DNA-bd_sf"/>
</dbReference>
<evidence type="ECO:0000256" key="2">
    <source>
        <dbReference type="ARBA" id="ARBA00023125"/>
    </source>
</evidence>
<organism evidence="5 6">
    <name type="scientific">Agromyces humatus</name>
    <dbReference type="NCBI Taxonomy" id="279573"/>
    <lineage>
        <taxon>Bacteria</taxon>
        <taxon>Bacillati</taxon>
        <taxon>Actinomycetota</taxon>
        <taxon>Actinomycetes</taxon>
        <taxon>Micrococcales</taxon>
        <taxon>Microbacteriaceae</taxon>
        <taxon>Agromyces</taxon>
    </lineage>
</organism>
<evidence type="ECO:0000313" key="6">
    <source>
        <dbReference type="Proteomes" id="UP001500506"/>
    </source>
</evidence>
<dbReference type="NCBIfam" id="NF033788">
    <property type="entry name" value="HTH_metalloreg"/>
    <property type="match status" value="1"/>
</dbReference>
<name>A0ABN2L0G4_9MICO</name>
<dbReference type="InterPro" id="IPR051081">
    <property type="entry name" value="HTH_MetalResp_TranReg"/>
</dbReference>
<dbReference type="InterPro" id="IPR001845">
    <property type="entry name" value="HTH_ArsR_DNA-bd_dom"/>
</dbReference>
<keyword evidence="1" id="KW-0805">Transcription regulation</keyword>
<dbReference type="InterPro" id="IPR036390">
    <property type="entry name" value="WH_DNA-bd_sf"/>
</dbReference>
<dbReference type="PANTHER" id="PTHR33154:SF33">
    <property type="entry name" value="TRANSCRIPTIONAL REPRESSOR SDPR"/>
    <property type="match status" value="1"/>
</dbReference>
<keyword evidence="3" id="KW-0804">Transcription</keyword>
<dbReference type="PANTHER" id="PTHR33154">
    <property type="entry name" value="TRANSCRIPTIONAL REGULATOR, ARSR FAMILY"/>
    <property type="match status" value="1"/>
</dbReference>
<proteinExistence type="predicted"/>